<evidence type="ECO:0000256" key="3">
    <source>
        <dbReference type="ARBA" id="ARBA00022692"/>
    </source>
</evidence>
<feature type="domain" description="Major facilitator superfamily (MFS) profile" evidence="9">
    <location>
        <begin position="62"/>
        <end position="477"/>
    </location>
</feature>
<dbReference type="FunFam" id="1.20.1250.20:FF:000295">
    <property type="entry name" value="Unplaced genomic scaffold supercont1.7, whole genome shotgun sequence"/>
    <property type="match status" value="1"/>
</dbReference>
<feature type="transmembrane region" description="Helical" evidence="8">
    <location>
        <begin position="450"/>
        <end position="474"/>
    </location>
</feature>
<feature type="transmembrane region" description="Helical" evidence="8">
    <location>
        <begin position="191"/>
        <end position="210"/>
    </location>
</feature>
<feature type="transmembrane region" description="Helical" evidence="8">
    <location>
        <begin position="62"/>
        <end position="85"/>
    </location>
</feature>
<reference evidence="10" key="1">
    <citation type="journal article" date="2020" name="Stud. Mycol.">
        <title>101 Dothideomycetes genomes: a test case for predicting lifestyles and emergence of pathogens.</title>
        <authorList>
            <person name="Haridas S."/>
            <person name="Albert R."/>
            <person name="Binder M."/>
            <person name="Bloem J."/>
            <person name="Labutti K."/>
            <person name="Salamov A."/>
            <person name="Andreopoulos B."/>
            <person name="Baker S."/>
            <person name="Barry K."/>
            <person name="Bills G."/>
            <person name="Bluhm B."/>
            <person name="Cannon C."/>
            <person name="Castanera R."/>
            <person name="Culley D."/>
            <person name="Daum C."/>
            <person name="Ezra D."/>
            <person name="Gonzalez J."/>
            <person name="Henrissat B."/>
            <person name="Kuo A."/>
            <person name="Liang C."/>
            <person name="Lipzen A."/>
            <person name="Lutzoni F."/>
            <person name="Magnuson J."/>
            <person name="Mondo S."/>
            <person name="Nolan M."/>
            <person name="Ohm R."/>
            <person name="Pangilinan J."/>
            <person name="Park H.-J."/>
            <person name="Ramirez L."/>
            <person name="Alfaro M."/>
            <person name="Sun H."/>
            <person name="Tritt A."/>
            <person name="Yoshinaga Y."/>
            <person name="Zwiers L.-H."/>
            <person name="Turgeon B."/>
            <person name="Goodwin S."/>
            <person name="Spatafora J."/>
            <person name="Crous P."/>
            <person name="Grigoriev I."/>
        </authorList>
    </citation>
    <scope>NUCLEOTIDE SEQUENCE</scope>
    <source>
        <strain evidence="10">CBS 113979</strain>
    </source>
</reference>
<feature type="transmembrane region" description="Helical" evidence="8">
    <location>
        <begin position="328"/>
        <end position="349"/>
    </location>
</feature>
<evidence type="ECO:0000256" key="7">
    <source>
        <dbReference type="SAM" id="MobiDB-lite"/>
    </source>
</evidence>
<evidence type="ECO:0000256" key="5">
    <source>
        <dbReference type="ARBA" id="ARBA00023136"/>
    </source>
</evidence>
<dbReference type="GO" id="GO:0022857">
    <property type="term" value="F:transmembrane transporter activity"/>
    <property type="evidence" value="ECO:0007669"/>
    <property type="project" value="InterPro"/>
</dbReference>
<dbReference type="GO" id="GO:0016020">
    <property type="term" value="C:membrane"/>
    <property type="evidence" value="ECO:0007669"/>
    <property type="project" value="UniProtKB-SubCell"/>
</dbReference>
<dbReference type="InterPro" id="IPR036259">
    <property type="entry name" value="MFS_trans_sf"/>
</dbReference>
<feature type="transmembrane region" description="Helical" evidence="8">
    <location>
        <begin position="222"/>
        <end position="242"/>
    </location>
</feature>
<evidence type="ECO:0000256" key="6">
    <source>
        <dbReference type="ARBA" id="ARBA00037968"/>
    </source>
</evidence>
<evidence type="ECO:0000313" key="11">
    <source>
        <dbReference type="Proteomes" id="UP000800041"/>
    </source>
</evidence>
<sequence length="532" mass="59293">MKKKNTVQHLEDIGEYNHPASSSPHLQLTDSKIQTGVADSPERVQVSEEDDKRIRRKTDRHLLSILIWMYLLQITDKTTLGYSAIFGLQSDTHLTGSQYSLIASISPIAQLAWQPLSSFVILKVPPRICVPIFILGWGISQAAMAACHDYGGLLATRFFLGLFEAGCLPMFSIITSNWYRRSEQPMRVAAWYSMNGIGTVVTAALSYGLGQIRSEVLRPWQIIFLFFGLLTIATSPFVWWFLENDIPSARFLSTSDKPKAVERLRANQTGTTVNNSFNPSHVWEALAEPKTYLFVAMTLLLNLGAQVSSTFGPLILAGLGFDKYTTSLLNIPFGVLQFLTIVAGSYFAYRFRYKSLILASFMLPVVIGVALLYAIPRKASNQGMLMLGYYLFSFLFAGNPLIVSWIVGNTAGATKKSVIMAIYQSSSSAGNIIGPLMFTEDQAPAYRPGLRAVLGVFIALVGIVGLQAANLMLLNTWQQKRRVRNGKRAVLRDRSMETRFANRHDDGAHMSHSKNDVSDMTDRENDEFLYVY</sequence>
<dbReference type="AlphaFoldDB" id="A0A6G1H1S4"/>
<feature type="transmembrane region" description="Helical" evidence="8">
    <location>
        <begin position="387"/>
        <end position="407"/>
    </location>
</feature>
<accession>A0A6G1H1S4</accession>
<feature type="transmembrane region" description="Helical" evidence="8">
    <location>
        <begin position="356"/>
        <end position="375"/>
    </location>
</feature>
<gene>
    <name evidence="10" type="ORF">K402DRAFT_404024</name>
</gene>
<dbReference type="PROSITE" id="PS50850">
    <property type="entry name" value="MFS"/>
    <property type="match status" value="1"/>
</dbReference>
<feature type="region of interest" description="Disordered" evidence="7">
    <location>
        <begin position="501"/>
        <end position="520"/>
    </location>
</feature>
<evidence type="ECO:0000256" key="1">
    <source>
        <dbReference type="ARBA" id="ARBA00004141"/>
    </source>
</evidence>
<dbReference type="Gene3D" id="1.20.1250.20">
    <property type="entry name" value="MFS general substrate transporter like domains"/>
    <property type="match status" value="2"/>
</dbReference>
<evidence type="ECO:0000256" key="2">
    <source>
        <dbReference type="ARBA" id="ARBA00022448"/>
    </source>
</evidence>
<keyword evidence="11" id="KW-1185">Reference proteome</keyword>
<name>A0A6G1H1S4_9PEZI</name>
<dbReference type="Pfam" id="PF07690">
    <property type="entry name" value="MFS_1"/>
    <property type="match status" value="1"/>
</dbReference>
<protein>
    <submittedName>
        <fullName evidence="10">Putative MFS transporter</fullName>
    </submittedName>
</protein>
<feature type="region of interest" description="Disordered" evidence="7">
    <location>
        <begin position="1"/>
        <end position="26"/>
    </location>
</feature>
<dbReference type="Proteomes" id="UP000800041">
    <property type="component" value="Unassembled WGS sequence"/>
</dbReference>
<evidence type="ECO:0000259" key="9">
    <source>
        <dbReference type="PROSITE" id="PS50850"/>
    </source>
</evidence>
<evidence type="ECO:0000313" key="10">
    <source>
        <dbReference type="EMBL" id="KAF1987125.1"/>
    </source>
</evidence>
<feature type="transmembrane region" description="Helical" evidence="8">
    <location>
        <begin position="292"/>
        <end position="316"/>
    </location>
</feature>
<dbReference type="SUPFAM" id="SSF103473">
    <property type="entry name" value="MFS general substrate transporter"/>
    <property type="match status" value="1"/>
</dbReference>
<keyword evidence="3 8" id="KW-0812">Transmembrane</keyword>
<dbReference type="OrthoDB" id="4454541at2759"/>
<keyword evidence="2" id="KW-0813">Transport</keyword>
<comment type="subcellular location">
    <subcellularLocation>
        <location evidence="1">Membrane</location>
        <topology evidence="1">Multi-pass membrane protein</topology>
    </subcellularLocation>
</comment>
<comment type="similarity">
    <text evidence="6">Belongs to the major facilitator superfamily. Allantoate permease family.</text>
</comment>
<keyword evidence="4 8" id="KW-1133">Transmembrane helix</keyword>
<proteinExistence type="inferred from homology"/>
<organism evidence="10 11">
    <name type="scientific">Aulographum hederae CBS 113979</name>
    <dbReference type="NCBI Taxonomy" id="1176131"/>
    <lineage>
        <taxon>Eukaryota</taxon>
        <taxon>Fungi</taxon>
        <taxon>Dikarya</taxon>
        <taxon>Ascomycota</taxon>
        <taxon>Pezizomycotina</taxon>
        <taxon>Dothideomycetes</taxon>
        <taxon>Pleosporomycetidae</taxon>
        <taxon>Aulographales</taxon>
        <taxon>Aulographaceae</taxon>
    </lineage>
</organism>
<dbReference type="FunFam" id="1.20.1250.20:FF:000064">
    <property type="entry name" value="MFS allantoate transporter"/>
    <property type="match status" value="1"/>
</dbReference>
<dbReference type="EMBL" id="ML977154">
    <property type="protein sequence ID" value="KAF1987125.1"/>
    <property type="molecule type" value="Genomic_DNA"/>
</dbReference>
<keyword evidence="5 8" id="KW-0472">Membrane</keyword>
<dbReference type="PANTHER" id="PTHR43791">
    <property type="entry name" value="PERMEASE-RELATED"/>
    <property type="match status" value="1"/>
</dbReference>
<dbReference type="InterPro" id="IPR011701">
    <property type="entry name" value="MFS"/>
</dbReference>
<dbReference type="PANTHER" id="PTHR43791:SF16">
    <property type="entry name" value="TRANSPORTER, PUTATIVE (AFU_ORTHOLOGUE AFUA_3G01840)-RELATED"/>
    <property type="match status" value="1"/>
</dbReference>
<dbReference type="InterPro" id="IPR020846">
    <property type="entry name" value="MFS_dom"/>
</dbReference>
<evidence type="ECO:0000256" key="4">
    <source>
        <dbReference type="ARBA" id="ARBA00022989"/>
    </source>
</evidence>
<evidence type="ECO:0000256" key="8">
    <source>
        <dbReference type="SAM" id="Phobius"/>
    </source>
</evidence>
<feature type="transmembrane region" description="Helical" evidence="8">
    <location>
        <begin position="419"/>
        <end position="438"/>
    </location>
</feature>
<feature type="transmembrane region" description="Helical" evidence="8">
    <location>
        <begin position="158"/>
        <end position="179"/>
    </location>
</feature>